<dbReference type="Gene3D" id="3.30.420.40">
    <property type="match status" value="1"/>
</dbReference>
<feature type="domain" description="Ppx/GppA phosphatase C-terminal" evidence="3">
    <location>
        <begin position="315"/>
        <end position="479"/>
    </location>
</feature>
<name>A0ABV2KWU6_9BACI</name>
<dbReference type="PANTHER" id="PTHR30005:SF0">
    <property type="entry name" value="RETROGRADE REGULATION PROTEIN 2"/>
    <property type="match status" value="1"/>
</dbReference>
<dbReference type="CDD" id="cd24052">
    <property type="entry name" value="ASKHA_NBD_HpPPX-GppA-like"/>
    <property type="match status" value="1"/>
</dbReference>
<keyword evidence="4" id="KW-0378">Hydrolase</keyword>
<gene>
    <name evidence="4" type="ORF">ABID56_002191</name>
</gene>
<evidence type="ECO:0000313" key="4">
    <source>
        <dbReference type="EMBL" id="MET3684065.1"/>
    </source>
</evidence>
<dbReference type="Gene3D" id="1.10.3210.10">
    <property type="entry name" value="Hypothetical protein af1432"/>
    <property type="match status" value="1"/>
</dbReference>
<dbReference type="GO" id="GO:0004309">
    <property type="term" value="F:exopolyphosphatase activity"/>
    <property type="evidence" value="ECO:0007669"/>
    <property type="project" value="UniProtKB-EC"/>
</dbReference>
<protein>
    <submittedName>
        <fullName evidence="4">Exopolyphosphatase/guanosine-5'-triphosphate, 3'-diphosphate pyrophosphatase</fullName>
        <ecNumber evidence="4">3.6.1.11</ecNumber>
        <ecNumber evidence="4">3.6.1.40</ecNumber>
    </submittedName>
</protein>
<evidence type="ECO:0000313" key="5">
    <source>
        <dbReference type="Proteomes" id="UP001549167"/>
    </source>
</evidence>
<proteinExistence type="inferred from homology"/>
<feature type="domain" description="Ppx/GppA phosphatase N-terminal" evidence="2">
    <location>
        <begin position="28"/>
        <end position="301"/>
    </location>
</feature>
<dbReference type="EMBL" id="JBEPMX010000012">
    <property type="protein sequence ID" value="MET3684065.1"/>
    <property type="molecule type" value="Genomic_DNA"/>
</dbReference>
<dbReference type="GO" id="GO:0008894">
    <property type="term" value="F:guanosine-5'-triphosphate,3'-diphosphate diphosphatase activity"/>
    <property type="evidence" value="ECO:0007669"/>
    <property type="project" value="UniProtKB-EC"/>
</dbReference>
<dbReference type="InterPro" id="IPR048950">
    <property type="entry name" value="Ppx_GppA_C"/>
</dbReference>
<dbReference type="Pfam" id="PF21447">
    <property type="entry name" value="Ppx-GppA_III"/>
    <property type="match status" value="1"/>
</dbReference>
<evidence type="ECO:0000259" key="2">
    <source>
        <dbReference type="Pfam" id="PF02541"/>
    </source>
</evidence>
<accession>A0ABV2KWU6</accession>
<dbReference type="SUPFAM" id="SSF53067">
    <property type="entry name" value="Actin-like ATPase domain"/>
    <property type="match status" value="2"/>
</dbReference>
<evidence type="ECO:0000256" key="1">
    <source>
        <dbReference type="ARBA" id="ARBA00007125"/>
    </source>
</evidence>
<dbReference type="InterPro" id="IPR003695">
    <property type="entry name" value="Ppx_GppA_N"/>
</dbReference>
<dbReference type="EC" id="3.6.1.11" evidence="4"/>
<dbReference type="RefSeq" id="WP_354221067.1">
    <property type="nucleotide sequence ID" value="NZ_JBEPMX010000012.1"/>
</dbReference>
<dbReference type="Proteomes" id="UP001549167">
    <property type="component" value="Unassembled WGS sequence"/>
</dbReference>
<sequence length="508" mass="58862">MKQFSAVIDIGANSMRLVIYSHIGFFRVQEVENVKMVAYLRNHLDNDSNLTSEGLVVLIDTLSSFQKVIKSYELDHFICAATSAIRMAENREDIKERVKKETGLTMTLLSEEEEAYYGYFAVVNSTSFEEGFTVDIGGGSTEITYFKDRELIHSHSFPFGSLTLMEFIDVNNSSNKQLDRLREFIYDHFSQLDWIDEKNVPIIGIGGSARNMVEIDQTYKDYPLAGLHQYEMFDSDIEQISQHLIKLNKKQTEDIEGLSKDRAESILPAMQVFYCLYNLTKASQFVLSRKGLREGIFYEQLSGNINRHLYHNVLQNSIEELIQEYELYPDQAAYNRDLTKKLYYPLIDSGLSSILSARDWDIMKYACDVYNLGSYVDSESSSQHSFYLLANRTIDGLTHKERLRLALLASFKNKNVYKRFLKPYKNWFSKSERQKLRILGAILKLAYSLNSTKRQVVSDVNVSVEEEKIFIECFCNQDYKPEAYQAEKQKKHLEKALNTQINISFHNH</sequence>
<evidence type="ECO:0000259" key="3">
    <source>
        <dbReference type="Pfam" id="PF21447"/>
    </source>
</evidence>
<dbReference type="PANTHER" id="PTHR30005">
    <property type="entry name" value="EXOPOLYPHOSPHATASE"/>
    <property type="match status" value="1"/>
</dbReference>
<dbReference type="SUPFAM" id="SSF109604">
    <property type="entry name" value="HD-domain/PDEase-like"/>
    <property type="match status" value="1"/>
</dbReference>
<dbReference type="InterPro" id="IPR050273">
    <property type="entry name" value="GppA/Ppx_hydrolase"/>
</dbReference>
<dbReference type="Pfam" id="PF02541">
    <property type="entry name" value="Ppx-GppA"/>
    <property type="match status" value="1"/>
</dbReference>
<comment type="caution">
    <text evidence="4">The sequence shown here is derived from an EMBL/GenBank/DDBJ whole genome shotgun (WGS) entry which is preliminary data.</text>
</comment>
<dbReference type="EC" id="3.6.1.40" evidence="4"/>
<organism evidence="4 5">
    <name type="scientific">Alkalibacillus flavidus</name>
    <dbReference type="NCBI Taxonomy" id="546021"/>
    <lineage>
        <taxon>Bacteria</taxon>
        <taxon>Bacillati</taxon>
        <taxon>Bacillota</taxon>
        <taxon>Bacilli</taxon>
        <taxon>Bacillales</taxon>
        <taxon>Bacillaceae</taxon>
        <taxon>Alkalibacillus</taxon>
    </lineage>
</organism>
<dbReference type="InterPro" id="IPR043129">
    <property type="entry name" value="ATPase_NBD"/>
</dbReference>
<comment type="similarity">
    <text evidence="1">Belongs to the GppA/Ppx family.</text>
</comment>
<dbReference type="Gene3D" id="3.30.420.150">
    <property type="entry name" value="Exopolyphosphatase. Domain 2"/>
    <property type="match status" value="1"/>
</dbReference>
<reference evidence="4 5" key="1">
    <citation type="submission" date="2024-06" db="EMBL/GenBank/DDBJ databases">
        <title>Genomic Encyclopedia of Type Strains, Phase IV (KMG-IV): sequencing the most valuable type-strain genomes for metagenomic binning, comparative biology and taxonomic classification.</title>
        <authorList>
            <person name="Goeker M."/>
        </authorList>
    </citation>
    <scope>NUCLEOTIDE SEQUENCE [LARGE SCALE GENOMIC DNA]</scope>
    <source>
        <strain evidence="4 5">DSM 23520</strain>
    </source>
</reference>
<keyword evidence="5" id="KW-1185">Reference proteome</keyword>